<evidence type="ECO:0000256" key="1">
    <source>
        <dbReference type="SAM" id="MobiDB-lite"/>
    </source>
</evidence>
<name>A0AAD7C5Y5_9AGAR</name>
<keyword evidence="2" id="KW-0732">Signal</keyword>
<evidence type="ECO:0000256" key="2">
    <source>
        <dbReference type="SAM" id="SignalP"/>
    </source>
</evidence>
<feature type="signal peptide" evidence="2">
    <location>
        <begin position="1"/>
        <end position="22"/>
    </location>
</feature>
<feature type="region of interest" description="Disordered" evidence="1">
    <location>
        <begin position="63"/>
        <end position="91"/>
    </location>
</feature>
<proteinExistence type="predicted"/>
<comment type="caution">
    <text evidence="3">The sequence shown here is derived from an EMBL/GenBank/DDBJ whole genome shotgun (WGS) entry which is preliminary data.</text>
</comment>
<reference evidence="3" key="1">
    <citation type="submission" date="2023-03" db="EMBL/GenBank/DDBJ databases">
        <title>Massive genome expansion in bonnet fungi (Mycena s.s.) driven by repeated elements and novel gene families across ecological guilds.</title>
        <authorList>
            <consortium name="Lawrence Berkeley National Laboratory"/>
            <person name="Harder C.B."/>
            <person name="Miyauchi S."/>
            <person name="Viragh M."/>
            <person name="Kuo A."/>
            <person name="Thoen E."/>
            <person name="Andreopoulos B."/>
            <person name="Lu D."/>
            <person name="Skrede I."/>
            <person name="Drula E."/>
            <person name="Henrissat B."/>
            <person name="Morin E."/>
            <person name="Kohler A."/>
            <person name="Barry K."/>
            <person name="LaButti K."/>
            <person name="Morin E."/>
            <person name="Salamov A."/>
            <person name="Lipzen A."/>
            <person name="Mereny Z."/>
            <person name="Hegedus B."/>
            <person name="Baldrian P."/>
            <person name="Stursova M."/>
            <person name="Weitz H."/>
            <person name="Taylor A."/>
            <person name="Grigoriev I.V."/>
            <person name="Nagy L.G."/>
            <person name="Martin F."/>
            <person name="Kauserud H."/>
        </authorList>
    </citation>
    <scope>NUCLEOTIDE SEQUENCE</scope>
    <source>
        <strain evidence="3">9284</strain>
    </source>
</reference>
<organism evidence="3 4">
    <name type="scientific">Roridomyces roridus</name>
    <dbReference type="NCBI Taxonomy" id="1738132"/>
    <lineage>
        <taxon>Eukaryota</taxon>
        <taxon>Fungi</taxon>
        <taxon>Dikarya</taxon>
        <taxon>Basidiomycota</taxon>
        <taxon>Agaricomycotina</taxon>
        <taxon>Agaricomycetes</taxon>
        <taxon>Agaricomycetidae</taxon>
        <taxon>Agaricales</taxon>
        <taxon>Marasmiineae</taxon>
        <taxon>Mycenaceae</taxon>
        <taxon>Roridomyces</taxon>
    </lineage>
</organism>
<feature type="chain" id="PRO_5042218306" description="Secreted protein" evidence="2">
    <location>
        <begin position="23"/>
        <end position="107"/>
    </location>
</feature>
<protein>
    <recommendedName>
        <fullName evidence="5">Secreted protein</fullName>
    </recommendedName>
</protein>
<sequence length="107" mass="12237">MLALFCLSLVLAYVFLWLSVLATDDGLEHENGFTMVVAARQPFREGPTPANMAKLILMRQKIQTTNRKRRSPSQTTRKPARVYTISQSRQASPWHRFGKAFGAKQYH</sequence>
<dbReference type="AlphaFoldDB" id="A0AAD7C5Y5"/>
<keyword evidence="4" id="KW-1185">Reference proteome</keyword>
<evidence type="ECO:0000313" key="4">
    <source>
        <dbReference type="Proteomes" id="UP001221142"/>
    </source>
</evidence>
<dbReference type="Proteomes" id="UP001221142">
    <property type="component" value="Unassembled WGS sequence"/>
</dbReference>
<gene>
    <name evidence="3" type="ORF">FB45DRAFT_903105</name>
</gene>
<evidence type="ECO:0008006" key="5">
    <source>
        <dbReference type="Google" id="ProtNLM"/>
    </source>
</evidence>
<dbReference type="EMBL" id="JARKIF010000005">
    <property type="protein sequence ID" value="KAJ7638515.1"/>
    <property type="molecule type" value="Genomic_DNA"/>
</dbReference>
<evidence type="ECO:0000313" key="3">
    <source>
        <dbReference type="EMBL" id="KAJ7638515.1"/>
    </source>
</evidence>
<accession>A0AAD7C5Y5</accession>